<protein>
    <submittedName>
        <fullName evidence="1">DUF4364 family protein</fullName>
    </submittedName>
</protein>
<evidence type="ECO:0000313" key="2">
    <source>
        <dbReference type="Proteomes" id="UP000430345"/>
    </source>
</evidence>
<organism evidence="1 2">
    <name type="scientific">Clostridium tarantellae</name>
    <dbReference type="NCBI Taxonomy" id="39493"/>
    <lineage>
        <taxon>Bacteria</taxon>
        <taxon>Bacillati</taxon>
        <taxon>Bacillota</taxon>
        <taxon>Clostridia</taxon>
        <taxon>Eubacteriales</taxon>
        <taxon>Clostridiaceae</taxon>
        <taxon>Clostridium</taxon>
    </lineage>
</organism>
<dbReference type="OrthoDB" id="9783597at2"/>
<keyword evidence="2" id="KW-1185">Reference proteome</keyword>
<dbReference type="InterPro" id="IPR036388">
    <property type="entry name" value="WH-like_DNA-bd_sf"/>
</dbReference>
<gene>
    <name evidence="1" type="ORF">GBZ86_02645</name>
</gene>
<dbReference type="Proteomes" id="UP000430345">
    <property type="component" value="Unassembled WGS sequence"/>
</dbReference>
<accession>A0A6I1MIB8</accession>
<dbReference type="InterPro" id="IPR025374">
    <property type="entry name" value="DUF4364"/>
</dbReference>
<sequence length="176" mass="20366">MYDDSTLELAENKLLLLYIIKSIKYPISNAQLTDIILENSFINYFMLQQYISELISSEFLKYEEIDSKEFLVLTNKGDKVLFFFKDRISKNKLKLIDDYINAKVESIKKELNICSDYTIDENSSFLVNLKAMENGSVLMDLTISVPSKDEAKSLCSKWKNNSSDIYHKIINALISE</sequence>
<dbReference type="RefSeq" id="WP_152887475.1">
    <property type="nucleotide sequence ID" value="NZ_WHJC01000015.1"/>
</dbReference>
<proteinExistence type="predicted"/>
<name>A0A6I1MIB8_9CLOT</name>
<dbReference type="EMBL" id="WHJC01000015">
    <property type="protein sequence ID" value="MPQ42654.1"/>
    <property type="molecule type" value="Genomic_DNA"/>
</dbReference>
<evidence type="ECO:0000313" key="1">
    <source>
        <dbReference type="EMBL" id="MPQ42654.1"/>
    </source>
</evidence>
<dbReference type="Gene3D" id="1.10.10.10">
    <property type="entry name" value="Winged helix-like DNA-binding domain superfamily/Winged helix DNA-binding domain"/>
    <property type="match status" value="1"/>
</dbReference>
<comment type="caution">
    <text evidence="1">The sequence shown here is derived from an EMBL/GenBank/DDBJ whole genome shotgun (WGS) entry which is preliminary data.</text>
</comment>
<dbReference type="Pfam" id="PF14277">
    <property type="entry name" value="DUF4364"/>
    <property type="match status" value="1"/>
</dbReference>
<reference evidence="1 2" key="1">
    <citation type="submission" date="2019-10" db="EMBL/GenBank/DDBJ databases">
        <title>The Genome Sequence of Clostridium tarantellae Isolated from Fish Brain.</title>
        <authorList>
            <person name="Bano L."/>
            <person name="Kiel M."/>
            <person name="Sales G."/>
            <person name="Doxey A.C."/>
            <person name="Mansfield M.J."/>
            <person name="Schiavone M."/>
            <person name="Rossetto O."/>
            <person name="Pirazzini M."/>
            <person name="Dobrindt U."/>
            <person name="Montecucco C."/>
        </authorList>
    </citation>
    <scope>NUCLEOTIDE SEQUENCE [LARGE SCALE GENOMIC DNA]</scope>
    <source>
        <strain evidence="1 2">DSM 3997</strain>
    </source>
</reference>
<dbReference type="AlphaFoldDB" id="A0A6I1MIB8"/>